<feature type="non-terminal residue" evidence="1">
    <location>
        <position position="1"/>
    </location>
</feature>
<evidence type="ECO:0000313" key="2">
    <source>
        <dbReference type="Proteomes" id="UP000785099"/>
    </source>
</evidence>
<accession>A0A8J4I560</accession>
<gene>
    <name evidence="1" type="primary">pol_2</name>
    <name evidence="1" type="ORF">FQV24_0000306</name>
</gene>
<organism evidence="1 2">
    <name type="scientific">Spheniscus mendiculus</name>
    <name type="common">Galapagos penguin</name>
    <dbReference type="NCBI Taxonomy" id="156760"/>
    <lineage>
        <taxon>Eukaryota</taxon>
        <taxon>Metazoa</taxon>
        <taxon>Chordata</taxon>
        <taxon>Craniata</taxon>
        <taxon>Vertebrata</taxon>
        <taxon>Euteleostomi</taxon>
        <taxon>Archelosauria</taxon>
        <taxon>Archosauria</taxon>
        <taxon>Dinosauria</taxon>
        <taxon>Saurischia</taxon>
        <taxon>Theropoda</taxon>
        <taxon>Coelurosauria</taxon>
        <taxon>Aves</taxon>
        <taxon>Neognathae</taxon>
        <taxon>Neoaves</taxon>
        <taxon>Aequornithes</taxon>
        <taxon>Sphenisciformes</taxon>
        <taxon>Spheniscidae</taxon>
        <taxon>Spheniscus</taxon>
    </lineage>
</organism>
<feature type="non-terminal residue" evidence="1">
    <location>
        <position position="94"/>
    </location>
</feature>
<reference evidence="1 2" key="1">
    <citation type="journal article" date="2019" name="Gigascience">
        <title>High-coverage genomes to elucidate the evolution of penguins.</title>
        <authorList>
            <person name="Pan H."/>
            <person name="Cole T.L."/>
            <person name="Bi X."/>
            <person name="Fang M."/>
            <person name="Zhou C."/>
            <person name="Yang Z."/>
            <person name="Ksepka D.T."/>
            <person name="Hart T."/>
            <person name="Bouzat J.L."/>
            <person name="Argilla L.S."/>
            <person name="Bertelsen M.F."/>
            <person name="Boersma P.D."/>
            <person name="Bost C.A."/>
            <person name="Cherel Y."/>
            <person name="Dann P."/>
            <person name="Fiddaman S.R."/>
            <person name="Howard P."/>
            <person name="Labuschagne K."/>
            <person name="Mattern T."/>
            <person name="Miller G."/>
            <person name="Parker P."/>
            <person name="Phillips R.A."/>
            <person name="Quillfeldt P."/>
            <person name="Ryan P.G."/>
            <person name="Taylor H."/>
            <person name="Thompson D.R."/>
            <person name="Young M.J."/>
            <person name="Ellegaard M.R."/>
            <person name="Gilbert M.T.P."/>
            <person name="Sinding M.S."/>
            <person name="Pacheco G."/>
            <person name="Shepherd L.D."/>
            <person name="Tennyson A.J.D."/>
            <person name="Grosser S."/>
            <person name="Kay E."/>
            <person name="Nupen L.J."/>
            <person name="Ellenberg U."/>
            <person name="Houston D.M."/>
            <person name="Reeve A.H."/>
            <person name="Johnson K."/>
            <person name="Masello J.F."/>
            <person name="Stracke T."/>
            <person name="McKinlay B."/>
            <person name="Borboroglu P.G."/>
            <person name="Zhang D.X."/>
            <person name="Zhang G."/>
        </authorList>
    </citation>
    <scope>NUCLEOTIDE SEQUENCE [LARGE SCALE GENOMIC DNA]</scope>
    <source>
        <strain evidence="1">GAPE 212</strain>
    </source>
</reference>
<dbReference type="Proteomes" id="UP000785099">
    <property type="component" value="Unassembled WGS sequence"/>
</dbReference>
<dbReference type="AlphaFoldDB" id="A0A8J4I560"/>
<sequence>TLTAWLTKACPINPRQREFIRSSGCAENLKLLQLLIRNAKKEYRPLGVVFIDLAKAFDTLSHSHNIMDLKQKGVDEDIIALIKNLYHNINIPID</sequence>
<keyword evidence="2" id="KW-1185">Reference proteome</keyword>
<dbReference type="EMBL" id="VUKU01022856">
    <property type="protein sequence ID" value="KAF1407242.1"/>
    <property type="molecule type" value="Genomic_DNA"/>
</dbReference>
<evidence type="ECO:0000313" key="1">
    <source>
        <dbReference type="EMBL" id="KAF1407242.1"/>
    </source>
</evidence>
<comment type="caution">
    <text evidence="1">The sequence shown here is derived from an EMBL/GenBank/DDBJ whole genome shotgun (WGS) entry which is preliminary data.</text>
</comment>
<name>A0A8J4I560_SPHME</name>
<protein>
    <submittedName>
        <fullName evidence="1">Retrovirus-related Pol polyprotein from type-2 retrotransposable element R2DM</fullName>
    </submittedName>
</protein>
<proteinExistence type="predicted"/>